<organism evidence="1">
    <name type="scientific">Hungatella hathewayi</name>
    <dbReference type="NCBI Taxonomy" id="154046"/>
    <lineage>
        <taxon>Bacteria</taxon>
        <taxon>Bacillati</taxon>
        <taxon>Bacillota</taxon>
        <taxon>Clostridia</taxon>
        <taxon>Lachnospirales</taxon>
        <taxon>Lachnospiraceae</taxon>
        <taxon>Hungatella</taxon>
    </lineage>
</organism>
<dbReference type="AlphaFoldDB" id="A0A6N2YKF1"/>
<gene>
    <name evidence="1" type="ORF">CHLFYP18_05250</name>
</gene>
<proteinExistence type="predicted"/>
<accession>A0A6N2YKF1</accession>
<dbReference type="EMBL" id="CACRUH010000007">
    <property type="protein sequence ID" value="VYT66090.1"/>
    <property type="molecule type" value="Genomic_DNA"/>
</dbReference>
<dbReference type="Pfam" id="PF13479">
    <property type="entry name" value="AAA_24"/>
    <property type="match status" value="1"/>
</dbReference>
<evidence type="ECO:0008006" key="2">
    <source>
        <dbReference type="Google" id="ProtNLM"/>
    </source>
</evidence>
<name>A0A6N2YKF1_9FIRM</name>
<sequence>MLRKIRCLIKEEIMGLPVLIYGKSGSGKSRSLKFFDEDEIVLLNTEKKELPFRKRFKKTGSSDDIGKIITTINQNPEKVFVIDDAGYIMTHLFMANHRNKKGNASFEMYDDIADAMYGLVKMVKNEVKDPEKIVYIIFHEDTDDFGVSRLRTIGKQLDRKVCLEGMVTICIRCMSENGNHFFRTVTDGSDITKTPEEMFDEPEIENNLKLVDDTIRDFYGWKKYKSMEEKKND</sequence>
<reference evidence="1" key="1">
    <citation type="submission" date="2019-11" db="EMBL/GenBank/DDBJ databases">
        <authorList>
            <person name="Feng L."/>
        </authorList>
    </citation>
    <scope>NUCLEOTIDE SEQUENCE</scope>
    <source>
        <strain evidence="1">ChathewayiLFYP18</strain>
    </source>
</reference>
<evidence type="ECO:0000313" key="1">
    <source>
        <dbReference type="EMBL" id="VYT66090.1"/>
    </source>
</evidence>
<protein>
    <recommendedName>
        <fullName evidence="2">ATP-binding protein</fullName>
    </recommendedName>
</protein>